<sequence length="150" mass="17575">MESDSSFDAFLRSHYSLVRMKSGGNSLMLLYLNYGVWQQLKALKPSMSPRTWDLFHHTSLLFLSIAIQPIFCFFFPTAMYILFQFVFTNAIGRSKIILNVITWTCAALFTVTPFLFYILTLISFKVYRVHFLLILRTTFNLISAYRLRKV</sequence>
<keyword evidence="3" id="KW-1185">Reference proteome</keyword>
<proteinExistence type="predicted"/>
<accession>A0AAV5SGH8</accession>
<protein>
    <recommendedName>
        <fullName evidence="4">G protein-coupled receptor</fullName>
    </recommendedName>
</protein>
<dbReference type="EMBL" id="BTSX01000001">
    <property type="protein sequence ID" value="GMS79134.1"/>
    <property type="molecule type" value="Genomic_DNA"/>
</dbReference>
<feature type="transmembrane region" description="Helical" evidence="1">
    <location>
        <begin position="22"/>
        <end position="40"/>
    </location>
</feature>
<keyword evidence="1" id="KW-0812">Transmembrane</keyword>
<evidence type="ECO:0000256" key="1">
    <source>
        <dbReference type="SAM" id="Phobius"/>
    </source>
</evidence>
<feature type="transmembrane region" description="Helical" evidence="1">
    <location>
        <begin position="60"/>
        <end position="87"/>
    </location>
</feature>
<name>A0AAV5SGH8_9BILA</name>
<dbReference type="Proteomes" id="UP001432027">
    <property type="component" value="Unassembled WGS sequence"/>
</dbReference>
<dbReference type="AlphaFoldDB" id="A0AAV5SGH8"/>
<organism evidence="2 3">
    <name type="scientific">Pristionchus entomophagus</name>
    <dbReference type="NCBI Taxonomy" id="358040"/>
    <lineage>
        <taxon>Eukaryota</taxon>
        <taxon>Metazoa</taxon>
        <taxon>Ecdysozoa</taxon>
        <taxon>Nematoda</taxon>
        <taxon>Chromadorea</taxon>
        <taxon>Rhabditida</taxon>
        <taxon>Rhabditina</taxon>
        <taxon>Diplogasteromorpha</taxon>
        <taxon>Diplogasteroidea</taxon>
        <taxon>Neodiplogasteridae</taxon>
        <taxon>Pristionchus</taxon>
    </lineage>
</organism>
<comment type="caution">
    <text evidence="2">The sequence shown here is derived from an EMBL/GenBank/DDBJ whole genome shotgun (WGS) entry which is preliminary data.</text>
</comment>
<evidence type="ECO:0000313" key="3">
    <source>
        <dbReference type="Proteomes" id="UP001432027"/>
    </source>
</evidence>
<keyword evidence="1" id="KW-1133">Transmembrane helix</keyword>
<evidence type="ECO:0008006" key="4">
    <source>
        <dbReference type="Google" id="ProtNLM"/>
    </source>
</evidence>
<gene>
    <name evidence="2" type="ORF">PENTCL1PPCAC_1309</name>
</gene>
<keyword evidence="1" id="KW-0472">Membrane</keyword>
<feature type="non-terminal residue" evidence="2">
    <location>
        <position position="150"/>
    </location>
</feature>
<reference evidence="2" key="1">
    <citation type="submission" date="2023-10" db="EMBL/GenBank/DDBJ databases">
        <title>Genome assembly of Pristionchus species.</title>
        <authorList>
            <person name="Yoshida K."/>
            <person name="Sommer R.J."/>
        </authorList>
    </citation>
    <scope>NUCLEOTIDE SEQUENCE</scope>
    <source>
        <strain evidence="2">RS0144</strain>
    </source>
</reference>
<feature type="transmembrane region" description="Helical" evidence="1">
    <location>
        <begin position="96"/>
        <end position="120"/>
    </location>
</feature>
<evidence type="ECO:0000313" key="2">
    <source>
        <dbReference type="EMBL" id="GMS79134.1"/>
    </source>
</evidence>